<comment type="caution">
    <text evidence="1">The sequence shown here is derived from an EMBL/GenBank/DDBJ whole genome shotgun (WGS) entry which is preliminary data.</text>
</comment>
<dbReference type="EMBL" id="PXYL01000001">
    <property type="protein sequence ID" value="PSJ63609.1"/>
    <property type="molecule type" value="Genomic_DNA"/>
</dbReference>
<evidence type="ECO:0000313" key="2">
    <source>
        <dbReference type="Proteomes" id="UP000240653"/>
    </source>
</evidence>
<dbReference type="OrthoDB" id="8299238at2"/>
<keyword evidence="2" id="KW-1185">Reference proteome</keyword>
<gene>
    <name evidence="1" type="ORF">C7I85_00275</name>
</gene>
<evidence type="ECO:0000313" key="1">
    <source>
        <dbReference type="EMBL" id="PSJ63609.1"/>
    </source>
</evidence>
<organism evidence="1 2">
    <name type="scientific">Pseudaminobacter soli</name>
    <name type="common">ex Li et al. 2025</name>
    <dbReference type="NCBI Taxonomy" id="1295366"/>
    <lineage>
        <taxon>Bacteria</taxon>
        <taxon>Pseudomonadati</taxon>
        <taxon>Pseudomonadota</taxon>
        <taxon>Alphaproteobacteria</taxon>
        <taxon>Hyphomicrobiales</taxon>
        <taxon>Phyllobacteriaceae</taxon>
        <taxon>Pseudaminobacter</taxon>
    </lineage>
</organism>
<name>A0A2P7SM81_9HYPH</name>
<dbReference type="AlphaFoldDB" id="A0A2P7SM81"/>
<dbReference type="Proteomes" id="UP000240653">
    <property type="component" value="Unassembled WGS sequence"/>
</dbReference>
<dbReference type="RefSeq" id="WP_106721958.1">
    <property type="nucleotide sequence ID" value="NZ_PXYL01000001.1"/>
</dbReference>
<sequence>MTALLPPLHEGHAPTILHQAFHDALEAFEEWVPGAPEPFVEFDGRQVAVSAVFGRMRTCTDILPVRTLDAVREIVGPAAQELSEDQVTYAHAALLLRALCVERLRG</sequence>
<accession>A0A2P7SM81</accession>
<proteinExistence type="predicted"/>
<protein>
    <submittedName>
        <fullName evidence="1">Uncharacterized protein</fullName>
    </submittedName>
</protein>
<reference evidence="1 2" key="1">
    <citation type="submission" date="2018-03" db="EMBL/GenBank/DDBJ databases">
        <title>The draft genome of Mesorhizobium soli JCM 19897.</title>
        <authorList>
            <person name="Li L."/>
            <person name="Liu L."/>
            <person name="Liang L."/>
            <person name="Wang T."/>
            <person name="Zhang X."/>
        </authorList>
    </citation>
    <scope>NUCLEOTIDE SEQUENCE [LARGE SCALE GENOMIC DNA]</scope>
    <source>
        <strain evidence="1 2">JCM 19897</strain>
    </source>
</reference>